<reference evidence="1" key="1">
    <citation type="journal article" date="2014" name="Front. Microbiol.">
        <title>High frequency of phylogenetically diverse reductive dehalogenase-homologous genes in deep subseafloor sedimentary metagenomes.</title>
        <authorList>
            <person name="Kawai M."/>
            <person name="Futagami T."/>
            <person name="Toyoda A."/>
            <person name="Takaki Y."/>
            <person name="Nishi S."/>
            <person name="Hori S."/>
            <person name="Arai W."/>
            <person name="Tsubouchi T."/>
            <person name="Morono Y."/>
            <person name="Uchiyama I."/>
            <person name="Ito T."/>
            <person name="Fujiyama A."/>
            <person name="Inagaki F."/>
            <person name="Takami H."/>
        </authorList>
    </citation>
    <scope>NUCLEOTIDE SEQUENCE</scope>
    <source>
        <strain evidence="1">Expedition CK06-06</strain>
    </source>
</reference>
<protein>
    <submittedName>
        <fullName evidence="1">Uncharacterized protein</fullName>
    </submittedName>
</protein>
<comment type="caution">
    <text evidence="1">The sequence shown here is derived from an EMBL/GenBank/DDBJ whole genome shotgun (WGS) entry which is preliminary data.</text>
</comment>
<evidence type="ECO:0000313" key="1">
    <source>
        <dbReference type="EMBL" id="GAI76833.1"/>
    </source>
</evidence>
<gene>
    <name evidence="1" type="ORF">S12H4_18512</name>
</gene>
<dbReference type="AlphaFoldDB" id="X1R8E4"/>
<dbReference type="EMBL" id="BARW01009151">
    <property type="protein sequence ID" value="GAI76833.1"/>
    <property type="molecule type" value="Genomic_DNA"/>
</dbReference>
<accession>X1R8E4</accession>
<organism evidence="1">
    <name type="scientific">marine sediment metagenome</name>
    <dbReference type="NCBI Taxonomy" id="412755"/>
    <lineage>
        <taxon>unclassified sequences</taxon>
        <taxon>metagenomes</taxon>
        <taxon>ecological metagenomes</taxon>
    </lineage>
</organism>
<proteinExistence type="predicted"/>
<name>X1R8E4_9ZZZZ</name>
<sequence length="140" mass="16301">MMSLDNKFSFGSIPVMREVPPGMDARFRFTGPGKIVETEQYGEKMSFPISLSYHPSYDSLPPLPDNVIDRDKKEAELEGQTIECNWQTKCQSAKQLMKQMEKHKDHVDSFAKELKQHYAKSEWQLTRFDTGAYWLEVLFT</sequence>